<feature type="domain" description="Peptidase M28" evidence="1">
    <location>
        <begin position="92"/>
        <end position="297"/>
    </location>
</feature>
<dbReference type="Proteomes" id="UP000626370">
    <property type="component" value="Unassembled WGS sequence"/>
</dbReference>
<proteinExistence type="predicted"/>
<dbReference type="Gene3D" id="3.40.630.10">
    <property type="entry name" value="Zn peptidases"/>
    <property type="match status" value="1"/>
</dbReference>
<evidence type="ECO:0000313" key="3">
    <source>
        <dbReference type="Proteomes" id="UP000626370"/>
    </source>
</evidence>
<keyword evidence="2" id="KW-0031">Aminopeptidase</keyword>
<keyword evidence="3" id="KW-1185">Reference proteome</keyword>
<sequence length="310" mass="35203">MILMCFFIASCTYKKSLQSTPFIIETIDTQYLLTDFKVLSSDKFQGRKSGTLGSQLAQQYLIEQLQQHQILPFRAHYQHQFSIPKESITGTNIVAIKKGYEDTGKIIVVSAHYDHLGKSGHSIFNGADDNASGTAAVLTIAKHIVKNPLKHDVVFLFSDAEELNLLGTKAFLNDIGLLKERIIININLDMLAGSTSERQLFFIHRNLDKLLNPINNDGLTLLQRSLQPRVVSNFRRGKGSHINNRVKWSKASDHAAFNEYAIPYIYFGVGTHKNYHTVDDDFENANVTLFVKNVQNIYKQLVYIDRFSYK</sequence>
<dbReference type="SUPFAM" id="SSF53187">
    <property type="entry name" value="Zn-dependent exopeptidases"/>
    <property type="match status" value="1"/>
</dbReference>
<dbReference type="PANTHER" id="PTHR12147:SF26">
    <property type="entry name" value="PEPTIDASE M28 DOMAIN-CONTAINING PROTEIN"/>
    <property type="match status" value="1"/>
</dbReference>
<keyword evidence="2" id="KW-0645">Protease</keyword>
<organism evidence="2 3">
    <name type="scientific">Thalassotalea profundi</name>
    <dbReference type="NCBI Taxonomy" id="2036687"/>
    <lineage>
        <taxon>Bacteria</taxon>
        <taxon>Pseudomonadati</taxon>
        <taxon>Pseudomonadota</taxon>
        <taxon>Gammaproteobacteria</taxon>
        <taxon>Alteromonadales</taxon>
        <taxon>Colwelliaceae</taxon>
        <taxon>Thalassotalea</taxon>
    </lineage>
</organism>
<dbReference type="PANTHER" id="PTHR12147">
    <property type="entry name" value="METALLOPEPTIDASE M28 FAMILY MEMBER"/>
    <property type="match status" value="1"/>
</dbReference>
<name>A0ABQ3IFD5_9GAMM</name>
<dbReference type="InterPro" id="IPR045175">
    <property type="entry name" value="M28_fam"/>
</dbReference>
<gene>
    <name evidence="2" type="ORF">GCM10011501_08410</name>
</gene>
<dbReference type="EMBL" id="BNAH01000003">
    <property type="protein sequence ID" value="GHE82495.1"/>
    <property type="molecule type" value="Genomic_DNA"/>
</dbReference>
<dbReference type="InterPro" id="IPR007484">
    <property type="entry name" value="Peptidase_M28"/>
</dbReference>
<keyword evidence="2" id="KW-0378">Hydrolase</keyword>
<reference evidence="3" key="1">
    <citation type="journal article" date="2019" name="Int. J. Syst. Evol. Microbiol.">
        <title>The Global Catalogue of Microorganisms (GCM) 10K type strain sequencing project: providing services to taxonomists for standard genome sequencing and annotation.</title>
        <authorList>
            <consortium name="The Broad Institute Genomics Platform"/>
            <consortium name="The Broad Institute Genome Sequencing Center for Infectious Disease"/>
            <person name="Wu L."/>
            <person name="Ma J."/>
        </authorList>
    </citation>
    <scope>NUCLEOTIDE SEQUENCE [LARGE SCALE GENOMIC DNA]</scope>
    <source>
        <strain evidence="3">CGMCC 1.15922</strain>
    </source>
</reference>
<protein>
    <submittedName>
        <fullName evidence="2">Aminopeptidase</fullName>
    </submittedName>
</protein>
<dbReference type="Pfam" id="PF04389">
    <property type="entry name" value="Peptidase_M28"/>
    <property type="match status" value="1"/>
</dbReference>
<accession>A0ABQ3IFD5</accession>
<evidence type="ECO:0000259" key="1">
    <source>
        <dbReference type="Pfam" id="PF04389"/>
    </source>
</evidence>
<evidence type="ECO:0000313" key="2">
    <source>
        <dbReference type="EMBL" id="GHE82495.1"/>
    </source>
</evidence>
<dbReference type="GO" id="GO:0004177">
    <property type="term" value="F:aminopeptidase activity"/>
    <property type="evidence" value="ECO:0007669"/>
    <property type="project" value="UniProtKB-KW"/>
</dbReference>
<comment type="caution">
    <text evidence="2">The sequence shown here is derived from an EMBL/GenBank/DDBJ whole genome shotgun (WGS) entry which is preliminary data.</text>
</comment>